<evidence type="ECO:0000313" key="2">
    <source>
        <dbReference type="EMBL" id="ONH66618.1"/>
    </source>
</evidence>
<gene>
    <name evidence="2" type="ORF">BON22_3486</name>
</gene>
<proteinExistence type="predicted"/>
<dbReference type="VEuPathDB" id="FungiDB:BON22_3486"/>
<accession>A0A1V2L3X8</accession>
<dbReference type="Gene3D" id="1.20.1270.60">
    <property type="entry name" value="Arfaptin homology (AH) domain/BAR domain"/>
    <property type="match status" value="1"/>
</dbReference>
<dbReference type="OMA" id="YSKATHL"/>
<dbReference type="GO" id="GO:0042144">
    <property type="term" value="P:vacuole fusion, non-autophagic"/>
    <property type="evidence" value="ECO:0007669"/>
    <property type="project" value="InterPro"/>
</dbReference>
<feature type="compositionally biased region" description="Basic and acidic residues" evidence="1">
    <location>
        <begin position="386"/>
        <end position="397"/>
    </location>
</feature>
<evidence type="ECO:0000256" key="1">
    <source>
        <dbReference type="SAM" id="MobiDB-lite"/>
    </source>
</evidence>
<dbReference type="InterPro" id="IPR037470">
    <property type="entry name" value="IVY1"/>
</dbReference>
<feature type="region of interest" description="Disordered" evidence="1">
    <location>
        <begin position="374"/>
        <end position="490"/>
    </location>
</feature>
<dbReference type="EMBL" id="MPUK01000006">
    <property type="protein sequence ID" value="ONH66618.1"/>
    <property type="molecule type" value="Genomic_DNA"/>
</dbReference>
<comment type="caution">
    <text evidence="2">The sequence shown here is derived from an EMBL/GenBank/DDBJ whole genome shotgun (WGS) entry which is preliminary data.</text>
</comment>
<dbReference type="STRING" id="36022.A0A1V2L3X8"/>
<dbReference type="InterPro" id="IPR027267">
    <property type="entry name" value="AH/BAR_dom_sf"/>
</dbReference>
<protein>
    <submittedName>
        <fullName evidence="2">Protein IVY1</fullName>
    </submittedName>
</protein>
<dbReference type="GO" id="GO:0005543">
    <property type="term" value="F:phospholipid binding"/>
    <property type="evidence" value="ECO:0007669"/>
    <property type="project" value="InterPro"/>
</dbReference>
<feature type="compositionally biased region" description="Low complexity" evidence="1">
    <location>
        <begin position="316"/>
        <end position="331"/>
    </location>
</feature>
<feature type="region of interest" description="Disordered" evidence="1">
    <location>
        <begin position="287"/>
        <end position="340"/>
    </location>
</feature>
<dbReference type="PANTHER" id="PTHR38407:SF1">
    <property type="entry name" value="PROTEIN IVY1"/>
    <property type="match status" value="1"/>
</dbReference>
<keyword evidence="3" id="KW-1185">Reference proteome</keyword>
<sequence length="490" mass="54092">MAEDQPSKVTSPSRYSKATHLTEFYPYLNGGTLSQPYTTTNETSQQYPASGLHSRKQSLSSYTSFTPSTLDFRSLVTKTEISHTSESFEELLAASDKYKRALLLVAEAAGDFGAALEKTAKCKGAGSAADGLLNAGGLFFLVANHQQLLAHSVGETFEKPVRQQVGKFKEQSMKNDESFKTEIKDRVKELKQQEKENAKLSKSKTRNLVAYRTKLMQLTSHIDEIDKLKHEYYQSAFDLVQDTSNNVLMQVGSVVRAQVEIYEGIARKGWSGGGLDELIAQYPDPFTIADDEDDYEDEEAVNEDESQKNNENAHQSIHASSTSSTHTSNSTIKKESEVRADDHGLSFNRGVFATKPILSHQQSIQTFKTSDPLIASTPIMMSPKSSNREDEQDRTITMDDNSFSLPVPGSARVKKEDNQSQKSSVGADVLNGGIIENTEEANAGEDEEEAEGKGSEEEEEKREGLAPSAKLDHFPIQNEWRDDGDSEDGG</sequence>
<evidence type="ECO:0000313" key="3">
    <source>
        <dbReference type="Proteomes" id="UP000189513"/>
    </source>
</evidence>
<dbReference type="AlphaFoldDB" id="A0A1V2L3X8"/>
<name>A0A1V2L3X8_CYBFA</name>
<dbReference type="Proteomes" id="UP000189513">
    <property type="component" value="Unassembled WGS sequence"/>
</dbReference>
<feature type="compositionally biased region" description="Acidic residues" evidence="1">
    <location>
        <begin position="437"/>
        <end position="460"/>
    </location>
</feature>
<organism evidence="2 3">
    <name type="scientific">Cyberlindnera fabianii</name>
    <name type="common">Yeast</name>
    <name type="synonym">Hansenula fabianii</name>
    <dbReference type="NCBI Taxonomy" id="36022"/>
    <lineage>
        <taxon>Eukaryota</taxon>
        <taxon>Fungi</taxon>
        <taxon>Dikarya</taxon>
        <taxon>Ascomycota</taxon>
        <taxon>Saccharomycotina</taxon>
        <taxon>Saccharomycetes</taxon>
        <taxon>Phaffomycetales</taxon>
        <taxon>Phaffomycetaceae</taxon>
        <taxon>Cyberlindnera</taxon>
    </lineage>
</organism>
<reference evidence="3" key="1">
    <citation type="journal article" date="2017" name="Genome Announc.">
        <title>Genome sequences of Cyberlindnera fabianii 65, Pichia kudriavzevii 129, and Saccharomyces cerevisiae 131 isolated from fermented masau fruits in Zimbabwe.</title>
        <authorList>
            <person name="van Rijswijck I.M.H."/>
            <person name="Derks M.F.L."/>
            <person name="Abee T."/>
            <person name="de Ridder D."/>
            <person name="Smid E.J."/>
        </authorList>
    </citation>
    <scope>NUCLEOTIDE SEQUENCE [LARGE SCALE GENOMIC DNA]</scope>
    <source>
        <strain evidence="3">65</strain>
    </source>
</reference>
<dbReference type="PANTHER" id="PTHR38407">
    <property type="entry name" value="PROTEIN IVY1"/>
    <property type="match status" value="1"/>
</dbReference>
<dbReference type="GO" id="GO:0000329">
    <property type="term" value="C:fungal-type vacuole membrane"/>
    <property type="evidence" value="ECO:0007669"/>
    <property type="project" value="InterPro"/>
</dbReference>
<feature type="compositionally biased region" description="Acidic residues" evidence="1">
    <location>
        <begin position="289"/>
        <end position="304"/>
    </location>
</feature>